<accession>A0A194W511</accession>
<evidence type="ECO:0000313" key="2">
    <source>
        <dbReference type="EMBL" id="KUI71140.1"/>
    </source>
</evidence>
<feature type="region of interest" description="Disordered" evidence="1">
    <location>
        <begin position="1"/>
        <end position="65"/>
    </location>
</feature>
<evidence type="ECO:0000256" key="1">
    <source>
        <dbReference type="SAM" id="MobiDB-lite"/>
    </source>
</evidence>
<dbReference type="Proteomes" id="UP000078559">
    <property type="component" value="Chromosome 7"/>
</dbReference>
<sequence length="97" mass="10524">MSATTTDNPITSTFNSEIQRDYEIRLTGHDETVAPPNADSRPPPASNPSGWSTDHRGVPPYRPINTGLDLSQRPLGGSPAVDVFLFAMFNGLWLNAV</sequence>
<feature type="compositionally biased region" description="Polar residues" evidence="1">
    <location>
        <begin position="1"/>
        <end position="17"/>
    </location>
</feature>
<dbReference type="OrthoDB" id="5201563at2759"/>
<organism evidence="2 3">
    <name type="scientific">Cytospora mali</name>
    <name type="common">Apple Valsa canker fungus</name>
    <name type="synonym">Valsa mali</name>
    <dbReference type="NCBI Taxonomy" id="578113"/>
    <lineage>
        <taxon>Eukaryota</taxon>
        <taxon>Fungi</taxon>
        <taxon>Dikarya</taxon>
        <taxon>Ascomycota</taxon>
        <taxon>Pezizomycotina</taxon>
        <taxon>Sordariomycetes</taxon>
        <taxon>Sordariomycetidae</taxon>
        <taxon>Diaporthales</taxon>
        <taxon>Cytosporaceae</taxon>
        <taxon>Cytospora</taxon>
    </lineage>
</organism>
<gene>
    <name evidence="2" type="ORF">VM1G_07143</name>
</gene>
<name>A0A194W511_CYTMA</name>
<dbReference type="AlphaFoldDB" id="A0A194W511"/>
<dbReference type="EMBL" id="CM003104">
    <property type="protein sequence ID" value="KUI71140.1"/>
    <property type="molecule type" value="Genomic_DNA"/>
</dbReference>
<proteinExistence type="predicted"/>
<feature type="compositionally biased region" description="Basic and acidic residues" evidence="1">
    <location>
        <begin position="18"/>
        <end position="32"/>
    </location>
</feature>
<reference evidence="2" key="1">
    <citation type="submission" date="2014-12" db="EMBL/GenBank/DDBJ databases">
        <title>Genome Sequence of Valsa Canker Pathogens Uncovers a Specific Adaption of Colonization on Woody Bark.</title>
        <authorList>
            <person name="Yin Z."/>
            <person name="Liu H."/>
            <person name="Gao X."/>
            <person name="Li Z."/>
            <person name="Song N."/>
            <person name="Ke X."/>
            <person name="Dai Q."/>
            <person name="Wu Y."/>
            <person name="Sun Y."/>
            <person name="Xu J.-R."/>
            <person name="Kang Z.K."/>
            <person name="Wang L."/>
            <person name="Huang L."/>
        </authorList>
    </citation>
    <scope>NUCLEOTIDE SEQUENCE [LARGE SCALE GENOMIC DNA]</scope>
    <source>
        <strain evidence="2">03-8</strain>
    </source>
</reference>
<evidence type="ECO:0000313" key="3">
    <source>
        <dbReference type="Proteomes" id="UP000078559"/>
    </source>
</evidence>
<protein>
    <submittedName>
        <fullName evidence="2">Uncharacterized protein</fullName>
    </submittedName>
</protein>
<keyword evidence="3" id="KW-1185">Reference proteome</keyword>